<evidence type="ECO:0000259" key="1">
    <source>
        <dbReference type="SMART" id="SM00966"/>
    </source>
</evidence>
<sequence length="95" mass="10576">MAQISKEAEKLTTVVSTKGQVILPKTIRRQRRWDTGTRLLVEDTPEGVLLKPASVFSKTRPEDVFASLPHSGPPKTIEDMEAGIVAEAKRRHARD</sequence>
<dbReference type="KEGG" id="sdf:ACG33_11480"/>
<gene>
    <name evidence="2" type="ORF">ACG33_11480</name>
</gene>
<dbReference type="Proteomes" id="UP000070250">
    <property type="component" value="Chromosome"/>
</dbReference>
<dbReference type="RefSeq" id="WP_066921325.1">
    <property type="nucleotide sequence ID" value="NZ_CP011971.1"/>
</dbReference>
<dbReference type="EMBL" id="CP011971">
    <property type="protein sequence ID" value="AMN47710.1"/>
    <property type="molecule type" value="Genomic_DNA"/>
</dbReference>
<accession>A0A127FDA8</accession>
<dbReference type="SUPFAM" id="SSF89447">
    <property type="entry name" value="AbrB/MazE/MraZ-like"/>
    <property type="match status" value="1"/>
</dbReference>
<dbReference type="NCBIfam" id="TIGR01439">
    <property type="entry name" value="lp_hng_hel_AbrB"/>
    <property type="match status" value="1"/>
</dbReference>
<dbReference type="PATRIC" id="fig|465721.4.peg.2449"/>
<name>A0A127FDA8_STEDE</name>
<proteinExistence type="predicted"/>
<reference evidence="2 3" key="1">
    <citation type="submission" date="2015-06" db="EMBL/GenBank/DDBJ databases">
        <title>A Comprehensive Approach to Explore the Metabolic and Phylogenetic Diversity of Bacterial Steroid Degradation in the Environment: Testosterone as an Example.</title>
        <authorList>
            <person name="Yang F.-C."/>
            <person name="Chen Y.-L."/>
            <person name="Yu C.-P."/>
            <person name="Tang S.-L."/>
            <person name="Wang P.-H."/>
            <person name="Ismail W."/>
            <person name="Wang C.-H."/>
            <person name="Yang C.-Y."/>
            <person name="Chiang Y.-R."/>
        </authorList>
    </citation>
    <scope>NUCLEOTIDE SEQUENCE [LARGE SCALE GENOMIC DNA]</scope>
    <source>
        <strain evidence="2 3">DSM 18526</strain>
    </source>
</reference>
<dbReference type="InterPro" id="IPR007159">
    <property type="entry name" value="SpoVT-AbrB_dom"/>
</dbReference>
<dbReference type="InterPro" id="IPR037914">
    <property type="entry name" value="SpoVT-AbrB_sf"/>
</dbReference>
<dbReference type="AlphaFoldDB" id="A0A127FDA8"/>
<keyword evidence="3" id="KW-1185">Reference proteome</keyword>
<evidence type="ECO:0000313" key="2">
    <source>
        <dbReference type="EMBL" id="AMN47710.1"/>
    </source>
</evidence>
<dbReference type="STRING" id="465721.ACG33_11480"/>
<dbReference type="SMART" id="SM00966">
    <property type="entry name" value="SpoVT_AbrB"/>
    <property type="match status" value="1"/>
</dbReference>
<organism evidence="2 3">
    <name type="scientific">Steroidobacter denitrificans</name>
    <dbReference type="NCBI Taxonomy" id="465721"/>
    <lineage>
        <taxon>Bacteria</taxon>
        <taxon>Pseudomonadati</taxon>
        <taxon>Pseudomonadota</taxon>
        <taxon>Gammaproteobacteria</taxon>
        <taxon>Steroidobacterales</taxon>
        <taxon>Steroidobacteraceae</taxon>
        <taxon>Steroidobacter</taxon>
    </lineage>
</organism>
<protein>
    <submittedName>
        <fullName evidence="2">AbrB family transcriptional regulator</fullName>
    </submittedName>
</protein>
<dbReference type="GO" id="GO:0003677">
    <property type="term" value="F:DNA binding"/>
    <property type="evidence" value="ECO:0007669"/>
    <property type="project" value="InterPro"/>
</dbReference>
<feature type="domain" description="SpoVT-AbrB" evidence="1">
    <location>
        <begin position="13"/>
        <end position="58"/>
    </location>
</feature>
<dbReference type="OrthoDB" id="9811597at2"/>
<evidence type="ECO:0000313" key="3">
    <source>
        <dbReference type="Proteomes" id="UP000070250"/>
    </source>
</evidence>